<keyword evidence="8" id="KW-1185">Reference proteome</keyword>
<dbReference type="GO" id="GO:0009055">
    <property type="term" value="F:electron transfer activity"/>
    <property type="evidence" value="ECO:0007669"/>
    <property type="project" value="InterPro"/>
</dbReference>
<dbReference type="GO" id="GO:0046872">
    <property type="term" value="F:metal ion binding"/>
    <property type="evidence" value="ECO:0007669"/>
    <property type="project" value="UniProtKB-KW"/>
</dbReference>
<gene>
    <name evidence="7" type="ORF">JI744_17470</name>
</gene>
<reference evidence="7" key="1">
    <citation type="submission" date="2021-01" db="EMBL/GenBank/DDBJ databases">
        <title>Genome seq and assembly of Tabrizicola sp. KVB23.</title>
        <authorList>
            <person name="Chhetri G."/>
        </authorList>
    </citation>
    <scope>NUCLEOTIDE SEQUENCE</scope>
    <source>
        <strain evidence="7">KVB23</strain>
    </source>
</reference>
<dbReference type="InterPro" id="IPR036909">
    <property type="entry name" value="Cyt_c-like_dom_sf"/>
</dbReference>
<feature type="domain" description="Cytochrome c" evidence="6">
    <location>
        <begin position="370"/>
        <end position="502"/>
    </location>
</feature>
<dbReference type="PIRSF" id="PIRSF028099">
    <property type="entry name" value="DUF1111"/>
    <property type="match status" value="1"/>
</dbReference>
<protein>
    <submittedName>
        <fullName evidence="7">Thiol oxidoreductase</fullName>
    </submittedName>
</protein>
<dbReference type="GO" id="GO:0020037">
    <property type="term" value="F:heme binding"/>
    <property type="evidence" value="ECO:0007669"/>
    <property type="project" value="InterPro"/>
</dbReference>
<sequence>MLRPLCLLALLATPAFSQTLDDRHLTVIPRTAKEQARIDGVVRPTTDFTAPEKFEDNPAGAATIRASSTADAFSQSSGNMAFERELDFKLGNGLFTKTWVAAPSSTRASDGLGPLYNARACQDCHLKDGRGHPPEQPGGASVSMFLRVSVPGGPSPEGIKEWLATQDDPHYGGQIQNLASAGMASEGKMDIRYTEVPVTLADGTVVNLRAPEYALVDGGYGDLGAGAMLSPRVAPQMIGLGLLEAVPAADILAHEDPDDANGDGISGRAAIVPSGEFGAPMLGRFGFKGGKPTIKEQSAGAFQGDMGLSTVLHPDGWGDCTPAQADCRAAPVGQEDGIRDGLEVDRESLDLVTFYSRNLAVPARRNPGDPVVLKGKQVFYDAGCIGCHVPKYVTNRLKDQPEQSFQLIWPYTDLLLHDMGPGLADNRPEGRASGSEWKTAPLWGIGLTQQVSGHSYFLHDGRARNLLEAILWHGGEAEAARDRVVGLPKPDRDALITFLESL</sequence>
<dbReference type="PANTHER" id="PTHR30600:SF4">
    <property type="entry name" value="CYTOCHROME C DOMAIN-CONTAINING PROTEIN"/>
    <property type="match status" value="1"/>
</dbReference>
<accession>A0A8J7SWP8</accession>
<dbReference type="GO" id="GO:0004130">
    <property type="term" value="F:cytochrome-c peroxidase activity"/>
    <property type="evidence" value="ECO:0007669"/>
    <property type="project" value="TreeGrafter"/>
</dbReference>
<name>A0A8J7SWP8_9RHOB</name>
<dbReference type="InterPro" id="IPR009056">
    <property type="entry name" value="Cyt_c-like_dom"/>
</dbReference>
<evidence type="ECO:0000256" key="2">
    <source>
        <dbReference type="ARBA" id="ARBA00022723"/>
    </source>
</evidence>
<feature type="chain" id="PRO_5035186560" evidence="5">
    <location>
        <begin position="18"/>
        <end position="502"/>
    </location>
</feature>
<dbReference type="InterPro" id="IPR051395">
    <property type="entry name" value="Cytochrome_c_Peroxidase/MauG"/>
</dbReference>
<dbReference type="RefSeq" id="WP_202662459.1">
    <property type="nucleotide sequence ID" value="NZ_JAESVP010000011.1"/>
</dbReference>
<keyword evidence="3 4" id="KW-0408">Iron</keyword>
<dbReference type="InterPro" id="IPR010538">
    <property type="entry name" value="DHOR"/>
</dbReference>
<evidence type="ECO:0000313" key="7">
    <source>
        <dbReference type="EMBL" id="MBL4929896.1"/>
    </source>
</evidence>
<organism evidence="7 8">
    <name type="scientific">Fuscibacter oryzae</name>
    <dbReference type="NCBI Taxonomy" id="2803939"/>
    <lineage>
        <taxon>Bacteria</taxon>
        <taxon>Pseudomonadati</taxon>
        <taxon>Pseudomonadota</taxon>
        <taxon>Alphaproteobacteria</taxon>
        <taxon>Rhodobacterales</taxon>
        <taxon>Paracoccaceae</taxon>
        <taxon>Fuscibacter</taxon>
    </lineage>
</organism>
<dbReference type="Proteomes" id="UP000619033">
    <property type="component" value="Unassembled WGS sequence"/>
</dbReference>
<evidence type="ECO:0000259" key="6">
    <source>
        <dbReference type="PROSITE" id="PS51007"/>
    </source>
</evidence>
<evidence type="ECO:0000256" key="5">
    <source>
        <dbReference type="SAM" id="SignalP"/>
    </source>
</evidence>
<evidence type="ECO:0000256" key="3">
    <source>
        <dbReference type="ARBA" id="ARBA00023004"/>
    </source>
</evidence>
<comment type="caution">
    <text evidence="7">The sequence shown here is derived from an EMBL/GenBank/DDBJ whole genome shotgun (WGS) entry which is preliminary data.</text>
</comment>
<proteinExistence type="predicted"/>
<feature type="signal peptide" evidence="5">
    <location>
        <begin position="1"/>
        <end position="17"/>
    </location>
</feature>
<evidence type="ECO:0000313" key="8">
    <source>
        <dbReference type="Proteomes" id="UP000619033"/>
    </source>
</evidence>
<evidence type="ECO:0000256" key="4">
    <source>
        <dbReference type="PROSITE-ProRule" id="PRU00433"/>
    </source>
</evidence>
<keyword evidence="5" id="KW-0732">Signal</keyword>
<dbReference type="PROSITE" id="PS51007">
    <property type="entry name" value="CYTC"/>
    <property type="match status" value="1"/>
</dbReference>
<dbReference type="Gene3D" id="1.10.760.10">
    <property type="entry name" value="Cytochrome c-like domain"/>
    <property type="match status" value="1"/>
</dbReference>
<keyword evidence="1 4" id="KW-0349">Heme</keyword>
<evidence type="ECO:0000256" key="1">
    <source>
        <dbReference type="ARBA" id="ARBA00022617"/>
    </source>
</evidence>
<dbReference type="EMBL" id="JAESVP010000011">
    <property type="protein sequence ID" value="MBL4929896.1"/>
    <property type="molecule type" value="Genomic_DNA"/>
</dbReference>
<dbReference type="PANTHER" id="PTHR30600">
    <property type="entry name" value="CYTOCHROME C PEROXIDASE-RELATED"/>
    <property type="match status" value="1"/>
</dbReference>
<keyword evidence="2 4" id="KW-0479">Metal-binding</keyword>
<dbReference type="AlphaFoldDB" id="A0A8J7SWP8"/>
<dbReference type="Pfam" id="PF06537">
    <property type="entry name" value="DHOR"/>
    <property type="match status" value="1"/>
</dbReference>
<dbReference type="SUPFAM" id="SSF46626">
    <property type="entry name" value="Cytochrome c"/>
    <property type="match status" value="1"/>
</dbReference>